<dbReference type="RefSeq" id="WP_237307563.1">
    <property type="nucleotide sequence ID" value="NZ_CP021748.1"/>
</dbReference>
<protein>
    <submittedName>
        <fullName evidence="2">MarR family transcriptional regulator</fullName>
    </submittedName>
</protein>
<dbReference type="eggNOG" id="COG1846">
    <property type="taxonomic scope" value="Bacteria"/>
</dbReference>
<dbReference type="InterPro" id="IPR000835">
    <property type="entry name" value="HTH_MarR-typ"/>
</dbReference>
<dbReference type="SMART" id="SM00347">
    <property type="entry name" value="HTH_MARR"/>
    <property type="match status" value="1"/>
</dbReference>
<dbReference type="STRING" id="67267.GCA_000716675_03584"/>
<dbReference type="KEGG" id="salf:SMD44_06970"/>
<dbReference type="PANTHER" id="PTHR33164">
    <property type="entry name" value="TRANSCRIPTIONAL REGULATOR, MARR FAMILY"/>
    <property type="match status" value="1"/>
</dbReference>
<feature type="domain" description="HTH marR-type" evidence="1">
    <location>
        <begin position="21"/>
        <end position="158"/>
    </location>
</feature>
<organism evidence="2 3">
    <name type="scientific">Streptomyces alboflavus</name>
    <dbReference type="NCBI Taxonomy" id="67267"/>
    <lineage>
        <taxon>Bacteria</taxon>
        <taxon>Bacillati</taxon>
        <taxon>Actinomycetota</taxon>
        <taxon>Actinomycetes</taxon>
        <taxon>Kitasatosporales</taxon>
        <taxon>Streptomycetaceae</taxon>
        <taxon>Streptomyces</taxon>
    </lineage>
</organism>
<dbReference type="PRINTS" id="PR00598">
    <property type="entry name" value="HTHMARR"/>
</dbReference>
<dbReference type="GO" id="GO:0006950">
    <property type="term" value="P:response to stress"/>
    <property type="evidence" value="ECO:0007669"/>
    <property type="project" value="TreeGrafter"/>
</dbReference>
<evidence type="ECO:0000313" key="3">
    <source>
        <dbReference type="Proteomes" id="UP000195880"/>
    </source>
</evidence>
<evidence type="ECO:0000313" key="2">
    <source>
        <dbReference type="EMBL" id="ARX87489.1"/>
    </source>
</evidence>
<name>A0A1Z1WM69_9ACTN</name>
<proteinExistence type="predicted"/>
<dbReference type="InterPro" id="IPR039422">
    <property type="entry name" value="MarR/SlyA-like"/>
</dbReference>
<sequence length="158" mass="17348">MTERPGDDTDRRVDDAGAQLDDATVRAATRAWQGLNTLLMDRHNRRKEVAEALGMSFSRIRALRRIAPGPLTLRELAQRLGADPPYTTVIVDDLVRRGFAERVPHPVDRRAKLVRLTAEGEAAAERAAAILSAPPADLLALGREDIEALDRVVARLLG</sequence>
<dbReference type="SUPFAM" id="SSF46785">
    <property type="entry name" value="Winged helix' DNA-binding domain"/>
    <property type="match status" value="1"/>
</dbReference>
<gene>
    <name evidence="2" type="ORF">SMD44_06970</name>
</gene>
<dbReference type="GO" id="GO:0003700">
    <property type="term" value="F:DNA-binding transcription factor activity"/>
    <property type="evidence" value="ECO:0007669"/>
    <property type="project" value="InterPro"/>
</dbReference>
<keyword evidence="3" id="KW-1185">Reference proteome</keyword>
<dbReference type="EMBL" id="CP021748">
    <property type="protein sequence ID" value="ARX87489.1"/>
    <property type="molecule type" value="Genomic_DNA"/>
</dbReference>
<dbReference type="PROSITE" id="PS50995">
    <property type="entry name" value="HTH_MARR_2"/>
    <property type="match status" value="1"/>
</dbReference>
<dbReference type="InterPro" id="IPR036390">
    <property type="entry name" value="WH_DNA-bd_sf"/>
</dbReference>
<accession>A0A1Z1WM69</accession>
<reference evidence="2 3" key="1">
    <citation type="submission" date="2017-05" db="EMBL/GenBank/DDBJ databases">
        <title>Streptomyces alboflavus Genome sequencing and assembly.</title>
        <authorList>
            <person name="Wang Y."/>
            <person name="Du B."/>
            <person name="Ding Y."/>
            <person name="Liu H."/>
            <person name="Hou Q."/>
            <person name="Liu K."/>
            <person name="Wang C."/>
            <person name="Yao L."/>
        </authorList>
    </citation>
    <scope>NUCLEOTIDE SEQUENCE [LARGE SCALE GENOMIC DNA]</scope>
    <source>
        <strain evidence="2 3">MDJK44</strain>
    </source>
</reference>
<dbReference type="Pfam" id="PF12802">
    <property type="entry name" value="MarR_2"/>
    <property type="match status" value="1"/>
</dbReference>
<dbReference type="PANTHER" id="PTHR33164:SF43">
    <property type="entry name" value="HTH-TYPE TRANSCRIPTIONAL REPRESSOR YETL"/>
    <property type="match status" value="1"/>
</dbReference>
<dbReference type="Gene3D" id="1.10.10.10">
    <property type="entry name" value="Winged helix-like DNA-binding domain superfamily/Winged helix DNA-binding domain"/>
    <property type="match status" value="1"/>
</dbReference>
<dbReference type="AlphaFoldDB" id="A0A1Z1WM69"/>
<dbReference type="InterPro" id="IPR036388">
    <property type="entry name" value="WH-like_DNA-bd_sf"/>
</dbReference>
<evidence type="ECO:0000259" key="1">
    <source>
        <dbReference type="PROSITE" id="PS50995"/>
    </source>
</evidence>
<dbReference type="Proteomes" id="UP000195880">
    <property type="component" value="Chromosome"/>
</dbReference>